<organism evidence="1 2">
    <name type="scientific">Bombilactobacillus folatiphilus</name>
    <dbReference type="NCBI Taxonomy" id="2923362"/>
    <lineage>
        <taxon>Bacteria</taxon>
        <taxon>Bacillati</taxon>
        <taxon>Bacillota</taxon>
        <taxon>Bacilli</taxon>
        <taxon>Lactobacillales</taxon>
        <taxon>Lactobacillaceae</taxon>
        <taxon>Bombilactobacillus</taxon>
    </lineage>
</organism>
<evidence type="ECO:0000313" key="1">
    <source>
        <dbReference type="EMBL" id="UQS82821.1"/>
    </source>
</evidence>
<gene>
    <name evidence="1" type="ORF">MOO45_04050</name>
</gene>
<proteinExistence type="predicted"/>
<keyword evidence="2" id="KW-1185">Reference proteome</keyword>
<name>A0ABY4PBC6_9LACO</name>
<dbReference type="Proteomes" id="UP000831495">
    <property type="component" value="Chromosome"/>
</dbReference>
<dbReference type="EMBL" id="CP093366">
    <property type="protein sequence ID" value="UQS82821.1"/>
    <property type="molecule type" value="Genomic_DNA"/>
</dbReference>
<evidence type="ECO:0000313" key="2">
    <source>
        <dbReference type="Proteomes" id="UP000831495"/>
    </source>
</evidence>
<sequence length="146" mass="16235">MFTQIVSYDLGGNQWVSPVQVSKQIQAADILEAVSDDSTIPLYQNSDAMSVVDGSLSPAIHEWRVIQFGFTGETTISVDRVDLGNNQWAWISPKPGLNLIYRKYAHEQNTPLYNQAGQPTGKIAANSFYRVYGVRRIDGSWLRAVG</sequence>
<protein>
    <submittedName>
        <fullName evidence="1">Uncharacterized protein</fullName>
    </submittedName>
</protein>
<accession>A0ABY4PBC6</accession>
<dbReference type="RefSeq" id="WP_249515099.1">
    <property type="nucleotide sequence ID" value="NZ_CP093366.1"/>
</dbReference>
<reference evidence="1" key="1">
    <citation type="journal article" date="2022" name="Int. J. Syst. Evol. Microbiol.">
        <title>Apilactobacillus apisilvae sp. nov., Nicolia spurrieriana gen. nov. sp. nov., Bombilactobacillus folatiphilus sp. nov. and Bombilactobacillus thymidiniphilus sp. nov., four new lactic acid bacterial isolates from stingless bees Tetragonula carbonaria and Austroplebeia australis.</title>
        <authorList>
            <person name="Oliphant S.A."/>
            <person name="Watson-Haigh N.S."/>
            <person name="Sumby K.M."/>
            <person name="Gardner J."/>
            <person name="Groom S."/>
            <person name="Jiranek V."/>
        </authorList>
    </citation>
    <scope>NUCLEOTIDE SEQUENCE</scope>
    <source>
        <strain evidence="1">SG4_D2</strain>
    </source>
</reference>